<proteinExistence type="predicted"/>
<dbReference type="EMBL" id="CM001475">
    <property type="protein sequence ID" value="EIC30776.1"/>
    <property type="molecule type" value="Genomic_DNA"/>
</dbReference>
<dbReference type="AlphaFoldDB" id="H8GN62"/>
<keyword evidence="2" id="KW-1185">Reference proteome</keyword>
<evidence type="ECO:0000313" key="2">
    <source>
        <dbReference type="Proteomes" id="UP000005090"/>
    </source>
</evidence>
<protein>
    <recommendedName>
        <fullName evidence="3">Peptidase C39-like domain-containing protein</fullName>
    </recommendedName>
</protein>
<evidence type="ECO:0000313" key="1">
    <source>
        <dbReference type="EMBL" id="EIC30776.1"/>
    </source>
</evidence>
<dbReference type="Pfam" id="PF12385">
    <property type="entry name" value="Peptidase_C70"/>
    <property type="match status" value="1"/>
</dbReference>
<dbReference type="HOGENOM" id="CLU_1904250_0_0_6"/>
<gene>
    <name evidence="1" type="ORF">Metal_3098</name>
</gene>
<name>H8GN62_METAL</name>
<dbReference type="InterPro" id="IPR022118">
    <property type="entry name" value="Peptidase_C70_AvrRpt2"/>
</dbReference>
<sequence length="133" mass="15160">MAGKDESTIPGKLTAAGLDYKELCKRGIYIEEWPVAGSALRMCGWEGRLVKAWDDEQLVYVLKGYGPLFFTWDYGSSGHALLIVGFEAKMKKFKIYNPYNQFEVGTVDVEWATASQLREKLHKARWALQAWYG</sequence>
<organism evidence="1 2">
    <name type="scientific">Methylomicrobium album BG8</name>
    <dbReference type="NCBI Taxonomy" id="686340"/>
    <lineage>
        <taxon>Bacteria</taxon>
        <taxon>Pseudomonadati</taxon>
        <taxon>Pseudomonadota</taxon>
        <taxon>Gammaproteobacteria</taxon>
        <taxon>Methylococcales</taxon>
        <taxon>Methylococcaceae</taxon>
        <taxon>Methylomicrobium</taxon>
    </lineage>
</organism>
<dbReference type="Proteomes" id="UP000005090">
    <property type="component" value="Chromosome"/>
</dbReference>
<accession>H8GN62</accession>
<reference evidence="1 2" key="1">
    <citation type="journal article" date="2013" name="Genome Announc.">
        <title>Genome Sequence of the Obligate Gammaproteobacterial Methanotroph Methylomicrobium album Strain BG8.</title>
        <authorList>
            <person name="Kits K.D."/>
            <person name="Kalyuzhnaya M.G."/>
            <person name="Klotz M.G."/>
            <person name="Jetten M.S."/>
            <person name="Op den Camp H.J."/>
            <person name="Vuilleumier S."/>
            <person name="Bringel F."/>
            <person name="Dispirito A.A."/>
            <person name="Murrell J.C."/>
            <person name="Bruce D."/>
            <person name="Cheng J.F."/>
            <person name="Copeland A."/>
            <person name="Goodwin L."/>
            <person name="Hauser L."/>
            <person name="Lajus A."/>
            <person name="Land M.L."/>
            <person name="Lapidus A."/>
            <person name="Lucas S."/>
            <person name="Medigue C."/>
            <person name="Pitluck S."/>
            <person name="Woyke T."/>
            <person name="Zeytun A."/>
            <person name="Stein L.Y."/>
        </authorList>
    </citation>
    <scope>NUCLEOTIDE SEQUENCE [LARGE SCALE GENOMIC DNA]</scope>
    <source>
        <strain evidence="1 2">BG8</strain>
    </source>
</reference>
<evidence type="ECO:0008006" key="3">
    <source>
        <dbReference type="Google" id="ProtNLM"/>
    </source>
</evidence>